<reference evidence="1" key="1">
    <citation type="submission" date="2013-04" db="EMBL/GenBank/DDBJ databases">
        <title>Comparative Genomics of Relapsing Fever Spirochetes.</title>
        <authorList>
            <person name="Schwan T.G."/>
            <person name="Raffel S.J."/>
            <person name="Porcella S.F."/>
            <person name="Martens C.A."/>
            <person name="Bruno D.P."/>
            <person name="Ricklefs S.M."/>
            <person name="Barbian K.B."/>
        </authorList>
    </citation>
    <scope>NUCLEOTIDE SEQUENCE</scope>
    <source>
        <strain evidence="1">YBT</strain>
        <plasmid evidence="1">unnamed</plasmid>
    </source>
</reference>
<protein>
    <submittedName>
        <fullName evidence="1">Uncharacterized protein</fullName>
    </submittedName>
</protein>
<accession>W5T2C3</accession>
<dbReference type="AlphaFoldDB" id="W5T2C3"/>
<dbReference type="HOGENOM" id="CLU_220720_0_0_12"/>
<name>W5T2C3_BORHE</name>
<proteinExistence type="predicted"/>
<gene>
    <name evidence="1" type="ORF">BHO_0900077</name>
</gene>
<keyword evidence="1" id="KW-0614">Plasmid</keyword>
<sequence length="34" mass="4140">MVRVTIKVNNWLTKRRQLNFIRVKASLQNEELLK</sequence>
<evidence type="ECO:0000313" key="1">
    <source>
        <dbReference type="EMBL" id="AHH13440.1"/>
    </source>
</evidence>
<organism evidence="1">
    <name type="scientific">Borrelia hermsii YBT</name>
    <dbReference type="NCBI Taxonomy" id="1313295"/>
    <lineage>
        <taxon>Bacteria</taxon>
        <taxon>Pseudomonadati</taxon>
        <taxon>Spirochaetota</taxon>
        <taxon>Spirochaetia</taxon>
        <taxon>Spirochaetales</taxon>
        <taxon>Borreliaceae</taxon>
        <taxon>Borrelia</taxon>
    </lineage>
</organism>
<dbReference type="EMBL" id="CP005733">
    <property type="protein sequence ID" value="AHH13440.1"/>
    <property type="molecule type" value="Genomic_DNA"/>
</dbReference>
<geneLocation type="plasmid" evidence="1">
    <name>unnamed</name>
</geneLocation>